<dbReference type="GO" id="GO:0004521">
    <property type="term" value="F:RNA endonuclease activity"/>
    <property type="evidence" value="ECO:0007669"/>
    <property type="project" value="InterPro"/>
</dbReference>
<evidence type="ECO:0000313" key="2">
    <source>
        <dbReference type="EMBL" id="HBK52465.1"/>
    </source>
</evidence>
<dbReference type="PANTHER" id="PTHR30636:SF3">
    <property type="entry name" value="UPF0701 PROTEIN YICC"/>
    <property type="match status" value="1"/>
</dbReference>
<name>A0A354YT17_9FIRM</name>
<protein>
    <submittedName>
        <fullName evidence="2">YicC family protein</fullName>
    </submittedName>
</protein>
<dbReference type="PANTHER" id="PTHR30636">
    <property type="entry name" value="UPF0701 PROTEIN YICC"/>
    <property type="match status" value="1"/>
</dbReference>
<dbReference type="AlphaFoldDB" id="A0A354YT17"/>
<evidence type="ECO:0000313" key="3">
    <source>
        <dbReference type="Proteomes" id="UP000263273"/>
    </source>
</evidence>
<proteinExistence type="predicted"/>
<accession>A0A354YT17</accession>
<gene>
    <name evidence="2" type="ORF">DDZ44_00815</name>
</gene>
<dbReference type="Pfam" id="PF03755">
    <property type="entry name" value="YicC-like_N"/>
    <property type="match status" value="1"/>
</dbReference>
<dbReference type="InterPro" id="IPR005229">
    <property type="entry name" value="YicC/YloC-like"/>
</dbReference>
<feature type="domain" description="Endoribonuclease YicC-like N-terminal" evidence="1">
    <location>
        <begin position="2"/>
        <end position="99"/>
    </location>
</feature>
<dbReference type="Proteomes" id="UP000263273">
    <property type="component" value="Unassembled WGS sequence"/>
</dbReference>
<dbReference type="EMBL" id="DNZF01000021">
    <property type="protein sequence ID" value="HBK52465.1"/>
    <property type="molecule type" value="Genomic_DNA"/>
</dbReference>
<organism evidence="2 3">
    <name type="scientific">Syntrophomonas wolfei</name>
    <dbReference type="NCBI Taxonomy" id="863"/>
    <lineage>
        <taxon>Bacteria</taxon>
        <taxon>Bacillati</taxon>
        <taxon>Bacillota</taxon>
        <taxon>Clostridia</taxon>
        <taxon>Eubacteriales</taxon>
        <taxon>Syntrophomonadaceae</taxon>
        <taxon>Syntrophomonas</taxon>
    </lineage>
</organism>
<reference evidence="2 3" key="1">
    <citation type="journal article" date="2018" name="Nat. Biotechnol.">
        <title>A standardized bacterial taxonomy based on genome phylogeny substantially revises the tree of life.</title>
        <authorList>
            <person name="Parks D.H."/>
            <person name="Chuvochina M."/>
            <person name="Waite D.W."/>
            <person name="Rinke C."/>
            <person name="Skarshewski A."/>
            <person name="Chaumeil P.A."/>
            <person name="Hugenholtz P."/>
        </authorList>
    </citation>
    <scope>NUCLEOTIDE SEQUENCE [LARGE SCALE GENOMIC DNA]</scope>
    <source>
        <strain evidence="2">UBA10948</strain>
    </source>
</reference>
<evidence type="ECO:0000259" key="1">
    <source>
        <dbReference type="Pfam" id="PF03755"/>
    </source>
</evidence>
<dbReference type="InterPro" id="IPR013527">
    <property type="entry name" value="YicC-like_N"/>
</dbReference>
<sequence>MIKSMTGFGHSQVSKEGYKVSLEIKSVNHRFLDPHIRIPRRYTLLEDRVREELKKFVNRGRLEVNINIEKIDESLRDIKLDKDLAIAYYYYLKELAEKLN</sequence>
<comment type="caution">
    <text evidence="2">The sequence shown here is derived from an EMBL/GenBank/DDBJ whole genome shotgun (WGS) entry which is preliminary data.</text>
</comment>
<feature type="non-terminal residue" evidence="2">
    <location>
        <position position="100"/>
    </location>
</feature>